<dbReference type="EMBL" id="NMUH01004974">
    <property type="protein sequence ID" value="MQM11420.1"/>
    <property type="molecule type" value="Genomic_DNA"/>
</dbReference>
<evidence type="ECO:0000313" key="3">
    <source>
        <dbReference type="EMBL" id="MQM11420.1"/>
    </source>
</evidence>
<protein>
    <submittedName>
        <fullName evidence="3">Uncharacterized protein</fullName>
    </submittedName>
</protein>
<feature type="coiled-coil region" evidence="1">
    <location>
        <begin position="629"/>
        <end position="656"/>
    </location>
</feature>
<keyword evidence="4" id="KW-1185">Reference proteome</keyword>
<dbReference type="Proteomes" id="UP000652761">
    <property type="component" value="Unassembled WGS sequence"/>
</dbReference>
<proteinExistence type="predicted"/>
<organism evidence="3 4">
    <name type="scientific">Colocasia esculenta</name>
    <name type="common">Wild taro</name>
    <name type="synonym">Arum esculentum</name>
    <dbReference type="NCBI Taxonomy" id="4460"/>
    <lineage>
        <taxon>Eukaryota</taxon>
        <taxon>Viridiplantae</taxon>
        <taxon>Streptophyta</taxon>
        <taxon>Embryophyta</taxon>
        <taxon>Tracheophyta</taxon>
        <taxon>Spermatophyta</taxon>
        <taxon>Magnoliopsida</taxon>
        <taxon>Liliopsida</taxon>
        <taxon>Araceae</taxon>
        <taxon>Aroideae</taxon>
        <taxon>Colocasieae</taxon>
        <taxon>Colocasia</taxon>
    </lineage>
</organism>
<dbReference type="Gene3D" id="1.10.287.1490">
    <property type="match status" value="1"/>
</dbReference>
<name>A0A843X5C0_COLES</name>
<feature type="coiled-coil region" evidence="1">
    <location>
        <begin position="552"/>
        <end position="579"/>
    </location>
</feature>
<sequence length="668" mass="70715">MPGGGPGIISADVVKAVEGANLSQAGASISSIASKFLRREFPERVGKVSTVGHRRARAQVTDPMERKARLGALEPLVRLEGSSATSWGGGEPPLVYFWWRHFLLDCGYQVDTALSAFIPHDVSRAWEQHLCHSIAGVGPREFISWIKNGTTLQHFWDAIAEAGKVVKVPFDQVVLPPPFSQAPTESFIPLAAMSKPDTSRSRKRRASREVGSSQPGARGRTPKPSASVGGASQTPGSKEVAGATPRADLAPPAEDDYNPTFDGTPSPDMTGLPQASPSEPGYVPGEASAGGDTVHRAVSIPSLQEIHSLLVPGPEGELPSFSDFAPGLLEGGTLPRALHCTMTVTSPAVLPVRSPLEEGEVLERTVGEDDGTDFCPRVDFFLLLALVFAGTEGNISLNACGAEIVAEMMEMGPSVAVFPPVAAQARGEDAPCGVMTAPLLSGPSEPLTAAGGNMPQPPFAAASPVGLAPFPSHGVLWPSEPQSIQMADNGGVLETLMGLTRSAMKESSPPCLERVRGFLYRNTLAYHLMGYPRDPWMAAVDAVWDEVKQRCQEATRLKIQELSAEIALAEQRFEALRSQGGGVVSRVETLRAGCAQCHADIIRIQRTIEEASKHLADRQAAYWALTEGAAEAEAAATALEQEFADSQARLSALQASLADLRGGPHASS</sequence>
<gene>
    <name evidence="3" type="ORF">Taro_044326</name>
</gene>
<feature type="region of interest" description="Disordered" evidence="2">
    <location>
        <begin position="186"/>
        <end position="292"/>
    </location>
</feature>
<dbReference type="AlphaFoldDB" id="A0A843X5C0"/>
<keyword evidence="1" id="KW-0175">Coiled coil</keyword>
<comment type="caution">
    <text evidence="3">The sequence shown here is derived from an EMBL/GenBank/DDBJ whole genome shotgun (WGS) entry which is preliminary data.</text>
</comment>
<evidence type="ECO:0000256" key="1">
    <source>
        <dbReference type="SAM" id="Coils"/>
    </source>
</evidence>
<evidence type="ECO:0000256" key="2">
    <source>
        <dbReference type="SAM" id="MobiDB-lite"/>
    </source>
</evidence>
<reference evidence="3" key="1">
    <citation type="submission" date="2017-07" db="EMBL/GenBank/DDBJ databases">
        <title>Taro Niue Genome Assembly and Annotation.</title>
        <authorList>
            <person name="Atibalentja N."/>
            <person name="Keating K."/>
            <person name="Fields C.J."/>
        </authorList>
    </citation>
    <scope>NUCLEOTIDE SEQUENCE</scope>
    <source>
        <strain evidence="3">Niue_2</strain>
        <tissue evidence="3">Leaf</tissue>
    </source>
</reference>
<accession>A0A843X5C0</accession>
<evidence type="ECO:0000313" key="4">
    <source>
        <dbReference type="Proteomes" id="UP000652761"/>
    </source>
</evidence>